<dbReference type="EMBL" id="CYZI01000003">
    <property type="protein sequence ID" value="CUN90789.1"/>
    <property type="molecule type" value="Genomic_DNA"/>
</dbReference>
<feature type="transmembrane region" description="Helical" evidence="1">
    <location>
        <begin position="264"/>
        <end position="287"/>
    </location>
</feature>
<feature type="transmembrane region" description="Helical" evidence="1">
    <location>
        <begin position="307"/>
        <end position="329"/>
    </location>
</feature>
<dbReference type="RefSeq" id="WP_005838973.1">
    <property type="nucleotide sequence ID" value="NZ_CAXSLB010000013.1"/>
</dbReference>
<dbReference type="Proteomes" id="UP000095333">
    <property type="component" value="Unassembled WGS sequence"/>
</dbReference>
<dbReference type="Proteomes" id="UP000283833">
    <property type="component" value="Unassembled WGS sequence"/>
</dbReference>
<feature type="transmembrane region" description="Helical" evidence="1">
    <location>
        <begin position="336"/>
        <end position="353"/>
    </location>
</feature>
<feature type="transmembrane region" description="Helical" evidence="1">
    <location>
        <begin position="67"/>
        <end position="86"/>
    </location>
</feature>
<feature type="transmembrane region" description="Helical" evidence="1">
    <location>
        <begin position="184"/>
        <end position="204"/>
    </location>
</feature>
<evidence type="ECO:0000313" key="8">
    <source>
        <dbReference type="Proteomes" id="UP000524321"/>
    </source>
</evidence>
<keyword evidence="1" id="KW-0472">Membrane</keyword>
<reference evidence="4 8" key="3">
    <citation type="submission" date="2020-04" db="EMBL/GenBank/DDBJ databases">
        <authorList>
            <person name="Pieper L."/>
        </authorList>
    </citation>
    <scope>NUCLEOTIDE SEQUENCE [LARGE SCALE GENOMIC DNA]</scope>
    <source>
        <strain evidence="4 8">B33</strain>
    </source>
</reference>
<proteinExistence type="predicted"/>
<evidence type="ECO:0000313" key="6">
    <source>
        <dbReference type="Proteomes" id="UP000095333"/>
    </source>
</evidence>
<evidence type="ECO:0000313" key="2">
    <source>
        <dbReference type="EMBL" id="CUN90789.1"/>
    </source>
</evidence>
<dbReference type="GeneID" id="5304980"/>
<dbReference type="Proteomes" id="UP000524321">
    <property type="component" value="Unassembled WGS sequence"/>
</dbReference>
<dbReference type="EMBL" id="JABWDJ010000253">
    <property type="protein sequence ID" value="NVB76222.1"/>
    <property type="molecule type" value="Genomic_DNA"/>
</dbReference>
<dbReference type="EMBL" id="JAWDHD010000012">
    <property type="protein sequence ID" value="MDU0250247.1"/>
    <property type="molecule type" value="Genomic_DNA"/>
</dbReference>
<reference evidence="5 7" key="2">
    <citation type="submission" date="2018-08" db="EMBL/GenBank/DDBJ databases">
        <title>A genome reference for cultivated species of the human gut microbiota.</title>
        <authorList>
            <person name="Zou Y."/>
            <person name="Xue W."/>
            <person name="Luo G."/>
        </authorList>
    </citation>
    <scope>NUCLEOTIDE SEQUENCE [LARGE SCALE GENOMIC DNA]</scope>
    <source>
        <strain evidence="5 7">AF18-14</strain>
    </source>
</reference>
<gene>
    <name evidence="5" type="ORF">DWX04_04720</name>
    <name evidence="2" type="ORF">ERS852457_01022</name>
    <name evidence="4" type="ORF">HUV05_22540</name>
    <name evidence="3" type="ORF">RVY68_16540</name>
</gene>
<feature type="transmembrane region" description="Helical" evidence="1">
    <location>
        <begin position="98"/>
        <end position="115"/>
    </location>
</feature>
<organism evidence="4 8">
    <name type="scientific">Phocaeicola vulgatus</name>
    <name type="common">Bacteroides vulgatus</name>
    <dbReference type="NCBI Taxonomy" id="821"/>
    <lineage>
        <taxon>Bacteria</taxon>
        <taxon>Pseudomonadati</taxon>
        <taxon>Bacteroidota</taxon>
        <taxon>Bacteroidia</taxon>
        <taxon>Bacteroidales</taxon>
        <taxon>Bacteroidaceae</taxon>
        <taxon>Phocaeicola</taxon>
    </lineage>
</organism>
<keyword evidence="1" id="KW-1133">Transmembrane helix</keyword>
<feature type="transmembrane region" description="Helical" evidence="1">
    <location>
        <begin position="36"/>
        <end position="55"/>
    </location>
</feature>
<sequence length="405" mass="46980">MILNIKSYLLKIDIYSILVLLIFLAAPLRFYVSTSIILEIVTFGLVVWGFAKHKFTKKIWSPTASKFVVYFFIYFIISSFISYNGFDEAGFANENYRFFLFLIMLAVMASLPLDFDKLSKLCLWCCKMHILFTLYEFTYINLLALGDYDGIFLVGKAMASYDVDSQYLRESDNLGLMAIRPFGLMLQPQKSGFVFCVGIILQYIRNRLSHSHFTNLWYILFVVAIFLTGAKTALLCALVLLIAIKLNIYLGQKMTRKRLGIYHVIIFVLIVYSLFIGIDIQNIALISSNSARNDVLNDNLCFLNYDIPNILLGIGIPYQKSLLIHGYICECFEARLLAQVGIVNFILLLWFLKSFYKTYDKRLNFMLLITLFFMCLHYCVINAYFISFCMIVIYCYAKQYKIYTM</sequence>
<protein>
    <submittedName>
        <fullName evidence="4">Uncharacterized protein</fullName>
    </submittedName>
</protein>
<dbReference type="AlphaFoldDB" id="A0A174RUN2"/>
<name>A0A174RUN2_PHOVU</name>
<dbReference type="EMBL" id="QRXI01000004">
    <property type="protein sequence ID" value="RGT96758.1"/>
    <property type="molecule type" value="Genomic_DNA"/>
</dbReference>
<evidence type="ECO:0000313" key="4">
    <source>
        <dbReference type="EMBL" id="NVB76222.1"/>
    </source>
</evidence>
<evidence type="ECO:0000313" key="7">
    <source>
        <dbReference type="Proteomes" id="UP000283833"/>
    </source>
</evidence>
<feature type="transmembrane region" description="Helical" evidence="1">
    <location>
        <begin position="12"/>
        <end position="30"/>
    </location>
</feature>
<dbReference type="OMA" id="ICECFEA"/>
<evidence type="ECO:0000313" key="3">
    <source>
        <dbReference type="EMBL" id="MDU0250247.1"/>
    </source>
</evidence>
<evidence type="ECO:0000256" key="1">
    <source>
        <dbReference type="SAM" id="Phobius"/>
    </source>
</evidence>
<evidence type="ECO:0000313" key="5">
    <source>
        <dbReference type="EMBL" id="RGT96758.1"/>
    </source>
</evidence>
<reference evidence="4 8" key="4">
    <citation type="submission" date="2020-07" db="EMBL/GenBank/DDBJ databases">
        <title>Bacterial metabolism rescues the inhibition of intestinal drug absorption by food and drug additives.</title>
        <authorList>
            <person name="Zou L."/>
            <person name="Spanogiannopoulos P."/>
            <person name="Chien H.-C."/>
            <person name="Pieper L.M."/>
            <person name="Cai W."/>
            <person name="Khuri N."/>
            <person name="Pottel J."/>
            <person name="Vora B."/>
            <person name="Ni Z."/>
            <person name="Tsakalozou E."/>
            <person name="Zhang W."/>
            <person name="Shoichet B.K."/>
            <person name="Giacomini K.M."/>
            <person name="Turnbaugh P.J."/>
        </authorList>
    </citation>
    <scope>NUCLEOTIDE SEQUENCE [LARGE SCALE GENOMIC DNA]</scope>
    <source>
        <strain evidence="4 8">B33</strain>
    </source>
</reference>
<keyword evidence="1" id="KW-0812">Transmembrane</keyword>
<feature type="transmembrane region" description="Helical" evidence="1">
    <location>
        <begin position="365"/>
        <end position="397"/>
    </location>
</feature>
<reference evidence="3" key="5">
    <citation type="submission" date="2023-10" db="EMBL/GenBank/DDBJ databases">
        <title>Genome of potential pathogenic bacteria in Crohn's disease.</title>
        <authorList>
            <person name="Rodriguez-Palacios A."/>
        </authorList>
    </citation>
    <scope>NUCLEOTIDE SEQUENCE</scope>
    <source>
        <strain evidence="3">CavFT-hAR107</strain>
    </source>
</reference>
<accession>A0A174RUN2</accession>
<feature type="transmembrane region" description="Helical" evidence="1">
    <location>
        <begin position="216"/>
        <end position="243"/>
    </location>
</feature>
<dbReference type="Proteomes" id="UP001181258">
    <property type="component" value="Unassembled WGS sequence"/>
</dbReference>
<reference evidence="2 6" key="1">
    <citation type="submission" date="2015-09" db="EMBL/GenBank/DDBJ databases">
        <authorList>
            <consortium name="Pathogen Informatics"/>
        </authorList>
    </citation>
    <scope>NUCLEOTIDE SEQUENCE [LARGE SCALE GENOMIC DNA]</scope>
    <source>
        <strain evidence="2 6">2789STDY5834842</strain>
    </source>
</reference>